<evidence type="ECO:0000256" key="1">
    <source>
        <dbReference type="ARBA" id="ARBA00001974"/>
    </source>
</evidence>
<dbReference type="SUPFAM" id="SSF56645">
    <property type="entry name" value="Acyl-CoA dehydrogenase NM domain-like"/>
    <property type="match status" value="1"/>
</dbReference>
<dbReference type="PANTHER" id="PTHR43884">
    <property type="entry name" value="ACYL-COA DEHYDROGENASE"/>
    <property type="match status" value="1"/>
</dbReference>
<dbReference type="Gene3D" id="2.40.110.10">
    <property type="entry name" value="Butyryl-CoA Dehydrogenase, subunit A, domain 2"/>
    <property type="match status" value="1"/>
</dbReference>
<evidence type="ECO:0000313" key="10">
    <source>
        <dbReference type="Proteomes" id="UP000529637"/>
    </source>
</evidence>
<dbReference type="GO" id="GO:0003995">
    <property type="term" value="F:acyl-CoA dehydrogenase activity"/>
    <property type="evidence" value="ECO:0007669"/>
    <property type="project" value="InterPro"/>
</dbReference>
<sequence>MPIDFSFSEEQNLLRDSVRAMLDRIATPEYIRRCDQEPRYPSELYDAYVEMGLLRMPFPESVGGLGGSVIDFAVIAEELGRKSYDFLGAYGTCVFNGLNILHNGTEAQRQHWLPRLLDGRIKMSISMTEPGAGSDAGAMRTSARRDGEHWVINGQKVFSTGAGAERNVINLYARSKPEGPHQEALSLFLVDKDTPGITLRKLDTLGRRSLGTYEVFLDKVRVPADRLVGEPHKAWGYMLAGLQLERLMTAAGYAGGAQAAMDLALAYAKERQQFGKPIGSFQAIAHMLADMQTAVDASRMLLWRAAWQLERGEDALMAISQAKLFGSEAYANIANQGMQIMGGYGYIMEFDMQRHYRDARATTITAGTSQMQRNLIAGLMGLKTK</sequence>
<gene>
    <name evidence="9" type="ORF">HQN59_16890</name>
</gene>
<feature type="domain" description="Acyl-CoA dehydrogenase/oxidase C-terminal" evidence="6">
    <location>
        <begin position="235"/>
        <end position="377"/>
    </location>
</feature>
<dbReference type="GO" id="GO:0050660">
    <property type="term" value="F:flavin adenine dinucleotide binding"/>
    <property type="evidence" value="ECO:0007669"/>
    <property type="project" value="InterPro"/>
</dbReference>
<comment type="cofactor">
    <cofactor evidence="1">
        <name>FAD</name>
        <dbReference type="ChEBI" id="CHEBI:57692"/>
    </cofactor>
</comment>
<keyword evidence="3" id="KW-0285">Flavoprotein</keyword>
<accession>A0A7Y6TXT7</accession>
<dbReference type="EMBL" id="JABWMJ010000008">
    <property type="protein sequence ID" value="NUZ07442.1"/>
    <property type="molecule type" value="Genomic_DNA"/>
</dbReference>
<proteinExistence type="inferred from homology"/>
<dbReference type="Gene3D" id="1.10.540.10">
    <property type="entry name" value="Acyl-CoA dehydrogenase/oxidase, N-terminal domain"/>
    <property type="match status" value="1"/>
</dbReference>
<evidence type="ECO:0000259" key="7">
    <source>
        <dbReference type="Pfam" id="PF02770"/>
    </source>
</evidence>
<dbReference type="AlphaFoldDB" id="A0A7Y6TXT7"/>
<dbReference type="Gene3D" id="1.20.140.10">
    <property type="entry name" value="Butyryl-CoA Dehydrogenase, subunit A, domain 3"/>
    <property type="match status" value="1"/>
</dbReference>
<feature type="domain" description="Acyl-CoA oxidase/dehydrogenase middle" evidence="7">
    <location>
        <begin position="125"/>
        <end position="220"/>
    </location>
</feature>
<dbReference type="InterPro" id="IPR037069">
    <property type="entry name" value="AcylCoA_DH/ox_N_sf"/>
</dbReference>
<evidence type="ECO:0000259" key="6">
    <source>
        <dbReference type="Pfam" id="PF00441"/>
    </source>
</evidence>
<comment type="similarity">
    <text evidence="2">Belongs to the acyl-CoA dehydrogenase family.</text>
</comment>
<evidence type="ECO:0000256" key="3">
    <source>
        <dbReference type="ARBA" id="ARBA00022630"/>
    </source>
</evidence>
<evidence type="ECO:0000313" key="9">
    <source>
        <dbReference type="EMBL" id="NUZ07442.1"/>
    </source>
</evidence>
<name>A0A7Y6TXT7_9BURK</name>
<evidence type="ECO:0000259" key="8">
    <source>
        <dbReference type="Pfam" id="PF02771"/>
    </source>
</evidence>
<evidence type="ECO:0000256" key="2">
    <source>
        <dbReference type="ARBA" id="ARBA00009347"/>
    </source>
</evidence>
<dbReference type="RefSeq" id="WP_176070293.1">
    <property type="nucleotide sequence ID" value="NZ_JABWMJ010000008.1"/>
</dbReference>
<evidence type="ECO:0000256" key="4">
    <source>
        <dbReference type="ARBA" id="ARBA00022827"/>
    </source>
</evidence>
<dbReference type="InterPro" id="IPR046373">
    <property type="entry name" value="Acyl-CoA_Oxase/DH_mid-dom_sf"/>
</dbReference>
<dbReference type="PANTHER" id="PTHR43884:SF12">
    <property type="entry name" value="ISOVALERYL-COA DEHYDROGENASE, MITOCHONDRIAL-RELATED"/>
    <property type="match status" value="1"/>
</dbReference>
<protein>
    <submittedName>
        <fullName evidence="9">Acyl-CoA/acyl-ACP dehydrogenase</fullName>
    </submittedName>
</protein>
<dbReference type="Pfam" id="PF00441">
    <property type="entry name" value="Acyl-CoA_dh_1"/>
    <property type="match status" value="1"/>
</dbReference>
<keyword evidence="4" id="KW-0274">FAD</keyword>
<dbReference type="FunFam" id="2.40.110.10:FF:000002">
    <property type="entry name" value="Acyl-CoA dehydrogenase fadE12"/>
    <property type="match status" value="1"/>
</dbReference>
<dbReference type="Pfam" id="PF02770">
    <property type="entry name" value="Acyl-CoA_dh_M"/>
    <property type="match status" value="1"/>
</dbReference>
<dbReference type="InterPro" id="IPR009075">
    <property type="entry name" value="AcylCo_DH/oxidase_C"/>
</dbReference>
<keyword evidence="5" id="KW-0560">Oxidoreductase</keyword>
<organism evidence="9 10">
    <name type="scientific">Piscinibacter koreensis</name>
    <dbReference type="NCBI Taxonomy" id="2742824"/>
    <lineage>
        <taxon>Bacteria</taxon>
        <taxon>Pseudomonadati</taxon>
        <taxon>Pseudomonadota</taxon>
        <taxon>Betaproteobacteria</taxon>
        <taxon>Burkholderiales</taxon>
        <taxon>Sphaerotilaceae</taxon>
        <taxon>Piscinibacter</taxon>
    </lineage>
</organism>
<dbReference type="InterPro" id="IPR006089">
    <property type="entry name" value="Acyl-CoA_DH_CS"/>
</dbReference>
<dbReference type="SUPFAM" id="SSF47203">
    <property type="entry name" value="Acyl-CoA dehydrogenase C-terminal domain-like"/>
    <property type="match status" value="1"/>
</dbReference>
<dbReference type="FunFam" id="1.20.140.10:FF:000001">
    <property type="entry name" value="Acyl-CoA dehydrogenase"/>
    <property type="match status" value="1"/>
</dbReference>
<dbReference type="InterPro" id="IPR036250">
    <property type="entry name" value="AcylCo_DH-like_C"/>
</dbReference>
<comment type="caution">
    <text evidence="9">The sequence shown here is derived from an EMBL/GenBank/DDBJ whole genome shotgun (WGS) entry which is preliminary data.</text>
</comment>
<feature type="domain" description="Acyl-CoA dehydrogenase/oxidase N-terminal" evidence="8">
    <location>
        <begin position="8"/>
        <end position="119"/>
    </location>
</feature>
<keyword evidence="10" id="KW-1185">Reference proteome</keyword>
<dbReference type="PIRSF" id="PIRSF016578">
    <property type="entry name" value="HsaA"/>
    <property type="match status" value="1"/>
</dbReference>
<dbReference type="Proteomes" id="UP000529637">
    <property type="component" value="Unassembled WGS sequence"/>
</dbReference>
<reference evidence="9 10" key="1">
    <citation type="submission" date="2020-06" db="EMBL/GenBank/DDBJ databases">
        <title>Schlegella sp. ID0723 isolated from air conditioner.</title>
        <authorList>
            <person name="Kim D.Y."/>
            <person name="Kim D.-U."/>
        </authorList>
    </citation>
    <scope>NUCLEOTIDE SEQUENCE [LARGE SCALE GENOMIC DNA]</scope>
    <source>
        <strain evidence="9 10">ID0723</strain>
    </source>
</reference>
<dbReference type="InterPro" id="IPR006091">
    <property type="entry name" value="Acyl-CoA_Oxase/DH_mid-dom"/>
</dbReference>
<dbReference type="PROSITE" id="PS00073">
    <property type="entry name" value="ACYL_COA_DH_2"/>
    <property type="match status" value="1"/>
</dbReference>
<dbReference type="InterPro" id="IPR013786">
    <property type="entry name" value="AcylCoA_DH/ox_N"/>
</dbReference>
<evidence type="ECO:0000256" key="5">
    <source>
        <dbReference type="ARBA" id="ARBA00023002"/>
    </source>
</evidence>
<dbReference type="Pfam" id="PF02771">
    <property type="entry name" value="Acyl-CoA_dh_N"/>
    <property type="match status" value="1"/>
</dbReference>
<dbReference type="InterPro" id="IPR009100">
    <property type="entry name" value="AcylCoA_DH/oxidase_NM_dom_sf"/>
</dbReference>